<evidence type="ECO:0000256" key="1">
    <source>
        <dbReference type="SAM" id="SignalP"/>
    </source>
</evidence>
<feature type="signal peptide" evidence="1">
    <location>
        <begin position="1"/>
        <end position="24"/>
    </location>
</feature>
<feature type="chain" id="PRO_5020608474" evidence="1">
    <location>
        <begin position="25"/>
        <end position="172"/>
    </location>
</feature>
<keyword evidence="3" id="KW-1185">Reference proteome</keyword>
<protein>
    <submittedName>
        <fullName evidence="2">PEP-CTERM sorting domain-containing protein</fullName>
    </submittedName>
</protein>
<proteinExistence type="predicted"/>
<name>A0A4R1BKX1_9PROT</name>
<keyword evidence="1" id="KW-0732">Signal</keyword>
<dbReference type="NCBIfam" id="TIGR02595">
    <property type="entry name" value="PEP_CTERM"/>
    <property type="match status" value="1"/>
</dbReference>
<comment type="caution">
    <text evidence="2">The sequence shown here is derived from an EMBL/GenBank/DDBJ whole genome shotgun (WGS) entry which is preliminary data.</text>
</comment>
<dbReference type="AlphaFoldDB" id="A0A4R1BKX1"/>
<evidence type="ECO:0000313" key="2">
    <source>
        <dbReference type="EMBL" id="TCJ17947.1"/>
    </source>
</evidence>
<accession>A0A4R1BKX1</accession>
<evidence type="ECO:0000313" key="3">
    <source>
        <dbReference type="Proteomes" id="UP000295443"/>
    </source>
</evidence>
<dbReference type="Proteomes" id="UP000295443">
    <property type="component" value="Unassembled WGS sequence"/>
</dbReference>
<dbReference type="EMBL" id="SJZB01000013">
    <property type="protein sequence ID" value="TCJ17947.1"/>
    <property type="molecule type" value="Genomic_DNA"/>
</dbReference>
<organism evidence="2 3">
    <name type="scientific">Parasulfuritortus cantonensis</name>
    <dbReference type="NCBI Taxonomy" id="2528202"/>
    <lineage>
        <taxon>Bacteria</taxon>
        <taxon>Pseudomonadati</taxon>
        <taxon>Pseudomonadota</taxon>
        <taxon>Betaproteobacteria</taxon>
        <taxon>Nitrosomonadales</taxon>
        <taxon>Thiobacillaceae</taxon>
        <taxon>Parasulfuritortus</taxon>
    </lineage>
</organism>
<sequence>MTMKLSRLFAAFSAAMLVAGSAAAGTYTDTDSVSFTLTDTADVTFAYNYDELLYYTFDQGSKAGGRVAAISSLVWTDVYGNQTSIDATLDGSADSGSFTVSGLGAGTYTASLTGTWVYQGEFGTTATYLSGGNASLGYAVTPVPEPAEIALMLTGLGLVGGAVRRRRAVDMR</sequence>
<gene>
    <name evidence="2" type="ORF">EZJ19_03290</name>
</gene>
<dbReference type="InterPro" id="IPR013424">
    <property type="entry name" value="Ice-binding_C"/>
</dbReference>
<reference evidence="2 3" key="1">
    <citation type="submission" date="2019-03" db="EMBL/GenBank/DDBJ databases">
        <title>Genome sequence of Thiobacillaceae bacterium LSR1, a sulfur-oxidizing bacterium isolated from freshwater sediment.</title>
        <authorList>
            <person name="Li S."/>
        </authorList>
    </citation>
    <scope>NUCLEOTIDE SEQUENCE [LARGE SCALE GENOMIC DNA]</scope>
    <source>
        <strain evidence="2 3">LSR1</strain>
    </source>
</reference>